<dbReference type="InterPro" id="IPR014928">
    <property type="entry name" value="Serine_rich_dom"/>
</dbReference>
<dbReference type="Proteomes" id="UP001162483">
    <property type="component" value="Unassembled WGS sequence"/>
</dbReference>
<feature type="domain" description="Serine rich protein interaction" evidence="1">
    <location>
        <begin position="1"/>
        <end position="156"/>
    </location>
</feature>
<dbReference type="Gene3D" id="1.20.120.830">
    <property type="entry name" value="Serine-rich domain"/>
    <property type="match status" value="1"/>
</dbReference>
<dbReference type="Pfam" id="PF08824">
    <property type="entry name" value="Serine_rich"/>
    <property type="match status" value="1"/>
</dbReference>
<evidence type="ECO:0000313" key="3">
    <source>
        <dbReference type="Proteomes" id="UP001162483"/>
    </source>
</evidence>
<accession>A0ABN9AAY5</accession>
<dbReference type="EMBL" id="CATNWA010000112">
    <property type="protein sequence ID" value="CAI9533146.1"/>
    <property type="molecule type" value="Genomic_DNA"/>
</dbReference>
<proteinExistence type="predicted"/>
<evidence type="ECO:0000313" key="2">
    <source>
        <dbReference type="EMBL" id="CAI9533146.1"/>
    </source>
</evidence>
<name>A0ABN9AAY5_9NEOB</name>
<reference evidence="2" key="1">
    <citation type="submission" date="2023-05" db="EMBL/GenBank/DDBJ databases">
        <authorList>
            <person name="Stuckert A."/>
        </authorList>
    </citation>
    <scope>NUCLEOTIDE SEQUENCE</scope>
</reference>
<dbReference type="InterPro" id="IPR037362">
    <property type="entry name" value="CAS_fam"/>
</dbReference>
<protein>
    <recommendedName>
        <fullName evidence="1">Serine rich protein interaction domain-containing protein</fullName>
    </recommendedName>
</protein>
<comment type="caution">
    <text evidence="2">The sequence shown here is derived from an EMBL/GenBank/DDBJ whole genome shotgun (WGS) entry which is preliminary data.</text>
</comment>
<organism evidence="2 3">
    <name type="scientific">Staurois parvus</name>
    <dbReference type="NCBI Taxonomy" id="386267"/>
    <lineage>
        <taxon>Eukaryota</taxon>
        <taxon>Metazoa</taxon>
        <taxon>Chordata</taxon>
        <taxon>Craniata</taxon>
        <taxon>Vertebrata</taxon>
        <taxon>Euteleostomi</taxon>
        <taxon>Amphibia</taxon>
        <taxon>Batrachia</taxon>
        <taxon>Anura</taxon>
        <taxon>Neobatrachia</taxon>
        <taxon>Ranoidea</taxon>
        <taxon>Ranidae</taxon>
        <taxon>Staurois</taxon>
    </lineage>
</organism>
<sequence>MDPDSAIELLLKLQQMVESSVSKLLTFVNAEWRSYVSMERHINEIHSAVDKVKQSLFEFLQFSKGATINASCVSEPGLYNKMKRELQRLEDSHQILTQTSQELNHCNWSLNVLSFNKTANKCDSLERYIMVARTIVDDAKQLTTTISINTVHLFKHAPANVQKRRPSEVIGSVSEMMYSDSKPHIIQDDNKKSFPHLGKEQNPNFMSRDSPMRSWMDDYDYVHLQGKKNLNVTRESF</sequence>
<gene>
    <name evidence="2" type="ORF">SPARVUS_LOCUS329793</name>
</gene>
<dbReference type="InterPro" id="IPR038319">
    <property type="entry name" value="Serine_rich_sf"/>
</dbReference>
<keyword evidence="3" id="KW-1185">Reference proteome</keyword>
<dbReference type="PANTHER" id="PTHR10654">
    <property type="entry name" value="CAS SCAFFOLDING PROTEIN"/>
    <property type="match status" value="1"/>
</dbReference>
<dbReference type="PANTHER" id="PTHR10654:SF20">
    <property type="entry name" value="ENHANCER OF FILAMENTATION 1"/>
    <property type="match status" value="1"/>
</dbReference>
<evidence type="ECO:0000259" key="1">
    <source>
        <dbReference type="Pfam" id="PF08824"/>
    </source>
</evidence>